<dbReference type="RefSeq" id="WP_346754123.1">
    <property type="nucleotide sequence ID" value="NZ_JAUJEA010000009.1"/>
</dbReference>
<evidence type="ECO:0000256" key="1">
    <source>
        <dbReference type="SAM" id="MobiDB-lite"/>
    </source>
</evidence>
<dbReference type="EMBL" id="JAUJEA010000009">
    <property type="protein sequence ID" value="MDN5204101.1"/>
    <property type="molecule type" value="Genomic_DNA"/>
</dbReference>
<dbReference type="PROSITE" id="PS51257">
    <property type="entry name" value="PROKAR_LIPOPROTEIN"/>
    <property type="match status" value="1"/>
</dbReference>
<reference evidence="4" key="1">
    <citation type="submission" date="2023-06" db="EMBL/GenBank/DDBJ databases">
        <title>Genomic of Parafulvivirga corallium.</title>
        <authorList>
            <person name="Wang G."/>
        </authorList>
    </citation>
    <scope>NUCLEOTIDE SEQUENCE</scope>
    <source>
        <strain evidence="4">BMA10</strain>
    </source>
</reference>
<organism evidence="4 5">
    <name type="scientific">Splendidivirga corallicola</name>
    <dbReference type="NCBI Taxonomy" id="3051826"/>
    <lineage>
        <taxon>Bacteria</taxon>
        <taxon>Pseudomonadati</taxon>
        <taxon>Bacteroidota</taxon>
        <taxon>Cytophagia</taxon>
        <taxon>Cytophagales</taxon>
        <taxon>Splendidivirgaceae</taxon>
        <taxon>Splendidivirga</taxon>
    </lineage>
</organism>
<feature type="chain" id="PRO_5045565760" evidence="2">
    <location>
        <begin position="17"/>
        <end position="155"/>
    </location>
</feature>
<feature type="region of interest" description="Disordered" evidence="1">
    <location>
        <begin position="19"/>
        <end position="52"/>
    </location>
</feature>
<evidence type="ECO:0000313" key="4">
    <source>
        <dbReference type="EMBL" id="MDN5204101.1"/>
    </source>
</evidence>
<accession>A0ABT8KTN3</accession>
<dbReference type="Proteomes" id="UP001172082">
    <property type="component" value="Unassembled WGS sequence"/>
</dbReference>
<evidence type="ECO:0000313" key="5">
    <source>
        <dbReference type="Proteomes" id="UP001172082"/>
    </source>
</evidence>
<proteinExistence type="predicted"/>
<protein>
    <submittedName>
        <fullName evidence="4">DUF4399 domain-containing protein</fullName>
    </submittedName>
</protein>
<feature type="signal peptide" evidence="2">
    <location>
        <begin position="1"/>
        <end position="16"/>
    </location>
</feature>
<name>A0ABT8KTN3_9BACT</name>
<feature type="domain" description="DUF4399" evidence="3">
    <location>
        <begin position="64"/>
        <end position="152"/>
    </location>
</feature>
<keyword evidence="2" id="KW-0732">Signal</keyword>
<evidence type="ECO:0000256" key="2">
    <source>
        <dbReference type="SAM" id="SignalP"/>
    </source>
</evidence>
<keyword evidence="5" id="KW-1185">Reference proteome</keyword>
<gene>
    <name evidence="4" type="ORF">QQ008_22100</name>
</gene>
<evidence type="ECO:0000259" key="3">
    <source>
        <dbReference type="Pfam" id="PF14347"/>
    </source>
</evidence>
<dbReference type="InterPro" id="IPR025512">
    <property type="entry name" value="DUF4399"/>
</dbReference>
<dbReference type="Pfam" id="PF14347">
    <property type="entry name" value="DUF4399"/>
    <property type="match status" value="1"/>
</dbReference>
<feature type="compositionally biased region" description="Polar residues" evidence="1">
    <location>
        <begin position="26"/>
        <end position="38"/>
    </location>
</feature>
<comment type="caution">
    <text evidence="4">The sequence shown here is derived from an EMBL/GenBank/DDBJ whole genome shotgun (WGS) entry which is preliminary data.</text>
</comment>
<sequence>MKKIFLFIIVCGVAFACSSNKKSDESSGNEAQNEATSSETEETKPEVFFLSPQDGDTVGTTVRVSMGVKGMEVEPAGAVNEGKGHHHIIIDGSFIEKGVVVPADSTHIHYGKGQTEVEVTLQPGTHTLTMQFADGFHQSYGESMSAQITVVVSED</sequence>